<dbReference type="Proteomes" id="UP001497680">
    <property type="component" value="Unassembled WGS sequence"/>
</dbReference>
<accession>A0ACC0CXM4</accession>
<evidence type="ECO:0000313" key="2">
    <source>
        <dbReference type="Proteomes" id="UP001497680"/>
    </source>
</evidence>
<reference evidence="1 2" key="1">
    <citation type="journal article" date="2022" name="New Phytol.">
        <title>Ecological generalism drives hyperdiversity of secondary metabolite gene clusters in xylarialean endophytes.</title>
        <authorList>
            <person name="Franco M.E.E."/>
            <person name="Wisecaver J.H."/>
            <person name="Arnold A.E."/>
            <person name="Ju Y.M."/>
            <person name="Slot J.C."/>
            <person name="Ahrendt S."/>
            <person name="Moore L.P."/>
            <person name="Eastman K.E."/>
            <person name="Scott K."/>
            <person name="Konkel Z."/>
            <person name="Mondo S.J."/>
            <person name="Kuo A."/>
            <person name="Hayes R.D."/>
            <person name="Haridas S."/>
            <person name="Andreopoulos B."/>
            <person name="Riley R."/>
            <person name="LaButti K."/>
            <person name="Pangilinan J."/>
            <person name="Lipzen A."/>
            <person name="Amirebrahimi M."/>
            <person name="Yan J."/>
            <person name="Adam C."/>
            <person name="Keymanesh K."/>
            <person name="Ng V."/>
            <person name="Louie K."/>
            <person name="Northen T."/>
            <person name="Drula E."/>
            <person name="Henrissat B."/>
            <person name="Hsieh H.M."/>
            <person name="Youens-Clark K."/>
            <person name="Lutzoni F."/>
            <person name="Miadlikowska J."/>
            <person name="Eastwood D.C."/>
            <person name="Hamelin R.C."/>
            <person name="Grigoriev I.V."/>
            <person name="U'Ren J.M."/>
        </authorList>
    </citation>
    <scope>NUCLEOTIDE SEQUENCE [LARGE SCALE GENOMIC DNA]</scope>
    <source>
        <strain evidence="1 2">ER1909</strain>
    </source>
</reference>
<organism evidence="1 2">
    <name type="scientific">Hypoxylon rubiginosum</name>
    <dbReference type="NCBI Taxonomy" id="110542"/>
    <lineage>
        <taxon>Eukaryota</taxon>
        <taxon>Fungi</taxon>
        <taxon>Dikarya</taxon>
        <taxon>Ascomycota</taxon>
        <taxon>Pezizomycotina</taxon>
        <taxon>Sordariomycetes</taxon>
        <taxon>Xylariomycetidae</taxon>
        <taxon>Xylariales</taxon>
        <taxon>Hypoxylaceae</taxon>
        <taxon>Hypoxylon</taxon>
    </lineage>
</organism>
<keyword evidence="2" id="KW-1185">Reference proteome</keyword>
<protein>
    <submittedName>
        <fullName evidence="1">Uncharacterized protein</fullName>
    </submittedName>
</protein>
<gene>
    <name evidence="1" type="ORF">F4821DRAFT_154594</name>
</gene>
<proteinExistence type="predicted"/>
<name>A0ACC0CXM4_9PEZI</name>
<dbReference type="EMBL" id="MU394328">
    <property type="protein sequence ID" value="KAI6085211.1"/>
    <property type="molecule type" value="Genomic_DNA"/>
</dbReference>
<comment type="caution">
    <text evidence="1">The sequence shown here is derived from an EMBL/GenBank/DDBJ whole genome shotgun (WGS) entry which is preliminary data.</text>
</comment>
<sequence length="415" mass="46669">MEVRVETHRFEPTVRDYVSSAASRPDSGQLTRYTLPGAVGPSSQKRGLNNTNGTSGTESAEQRKKVRRERKSLTDHAPRHTPATPIYPDQPEPIVGVVPELSEVVREDTLFACPFYKRNPGKFNGKCWKLCSGPGWNIPRLKLVPVFLISMKMPTDSWLIGEAREHIYRKHFSSIHRCGRCFAEFETMSDLDQHHRLDLPCSKQDPTPEIDMIDEAQKAQIQKKLRGISDEQKWIEIYKIIFKAQSGIDIPSPHYENTADNIKGAGEEADNTNSLVGFEAYIRRLVDSKDQQEVTVIRGCLDLIQNFRRTKPEKTSPSPSGIPRIRHGSSDSTTGLPVYIPASTSLGEDAASQNLDATITGEVIDRQFNDPFQPDQSNSMLFDFDFDFDFDNGNGMFLASTVEEPPIVVLRQDAE</sequence>
<evidence type="ECO:0000313" key="1">
    <source>
        <dbReference type="EMBL" id="KAI6085211.1"/>
    </source>
</evidence>